<dbReference type="AlphaFoldDB" id="E3CWA3"/>
<accession>E3CWA3</accession>
<organism evidence="2 3">
    <name type="scientific">Aminomonas paucivorans DSM 12260</name>
    <dbReference type="NCBI Taxonomy" id="584708"/>
    <lineage>
        <taxon>Bacteria</taxon>
        <taxon>Thermotogati</taxon>
        <taxon>Synergistota</taxon>
        <taxon>Synergistia</taxon>
        <taxon>Synergistales</taxon>
        <taxon>Synergistaceae</taxon>
        <taxon>Aminomonas</taxon>
    </lineage>
</organism>
<keyword evidence="1" id="KW-0812">Transmembrane</keyword>
<sequence length="313" mass="34295">MTPRLRRRPGSLFSAGRAVVYGTTVLLIVAGWIWAYGAYMRHYREMNPEIAWVVPWVHRDLVPLKGVLLWNETVLVAPGTGVVRYPLSAGPVKVARGAVVATVNGVAVRAPSQGIFLAAVDGKEGRWRYPLLWPGQDELPPAPPVRWFRDGQTLKGRAPLGKVVLQPQEIRLLGYLDLVGTIPKGLEDRRLAIRRDPDDTGSMGEVRVYENLGARSKLYLGLPWITPDLVRSRGIVLQVEAGQMEGVAVPETALTTRQGRRGVFSVRGAQAVFQKVEGKPIGGGRFLVNQGLSLGDAVIVEGAHAREGRVQLW</sequence>
<dbReference type="OrthoDB" id="3054at2"/>
<dbReference type="Proteomes" id="UP000005096">
    <property type="component" value="Chromosome"/>
</dbReference>
<dbReference type="STRING" id="584708.Apau_0928"/>
<evidence type="ECO:0000313" key="3">
    <source>
        <dbReference type="Proteomes" id="UP000005096"/>
    </source>
</evidence>
<dbReference type="EMBL" id="CM001022">
    <property type="protein sequence ID" value="EFQ23355.1"/>
    <property type="molecule type" value="Genomic_DNA"/>
</dbReference>
<keyword evidence="1" id="KW-0472">Membrane</keyword>
<evidence type="ECO:0000313" key="2">
    <source>
        <dbReference type="EMBL" id="EFQ23355.1"/>
    </source>
</evidence>
<protein>
    <submittedName>
        <fullName evidence="2">Uncharacterized protein</fullName>
    </submittedName>
</protein>
<feature type="transmembrane region" description="Helical" evidence="1">
    <location>
        <begin position="20"/>
        <end position="39"/>
    </location>
</feature>
<proteinExistence type="predicted"/>
<dbReference type="HOGENOM" id="CLU_899061_0_0_0"/>
<keyword evidence="3" id="KW-1185">Reference proteome</keyword>
<name>E3CWA3_9BACT</name>
<reference evidence="2 3" key="1">
    <citation type="journal article" date="2010" name="Stand. Genomic Sci.">
        <title>Non-contiguous finished genome sequence of Aminomonas paucivorans type strain (GLU-3).</title>
        <authorList>
            <person name="Pitluck S."/>
            <person name="Yasawong M."/>
            <person name="Held B."/>
            <person name="Lapidus A."/>
            <person name="Nolan M."/>
            <person name="Copeland A."/>
            <person name="Lucas S."/>
            <person name="Del Rio T.G."/>
            <person name="Tice H."/>
            <person name="Cheng J.F."/>
            <person name="Chertkov O."/>
            <person name="Goodwin L."/>
            <person name="Tapia R."/>
            <person name="Han C."/>
            <person name="Liolios K."/>
            <person name="Ivanova N."/>
            <person name="Mavromatis K."/>
            <person name="Ovchinnikova G."/>
            <person name="Pati A."/>
            <person name="Chen A."/>
            <person name="Palaniappan K."/>
            <person name="Land M."/>
            <person name="Hauser L."/>
            <person name="Chang Y.J."/>
            <person name="Jeffries C.D."/>
            <person name="Pukall R."/>
            <person name="Spring S."/>
            <person name="Rohde M."/>
            <person name="Sikorski J."/>
            <person name="Goker M."/>
            <person name="Woyke T."/>
            <person name="Bristow J."/>
            <person name="Eisen J.A."/>
            <person name="Markowitz V."/>
            <person name="Hugenholtz P."/>
            <person name="Kyrpides N.C."/>
            <person name="Klenk H.P."/>
        </authorList>
    </citation>
    <scope>NUCLEOTIDE SEQUENCE [LARGE SCALE GENOMIC DNA]</scope>
    <source>
        <strain evidence="2 3">DSM 12260</strain>
    </source>
</reference>
<dbReference type="eggNOG" id="COG0845">
    <property type="taxonomic scope" value="Bacteria"/>
</dbReference>
<evidence type="ECO:0000256" key="1">
    <source>
        <dbReference type="SAM" id="Phobius"/>
    </source>
</evidence>
<dbReference type="RefSeq" id="WP_006300530.1">
    <property type="nucleotide sequence ID" value="NZ_CM001022.1"/>
</dbReference>
<dbReference type="Gene3D" id="2.40.420.20">
    <property type="match status" value="1"/>
</dbReference>
<keyword evidence="1" id="KW-1133">Transmembrane helix</keyword>
<gene>
    <name evidence="2" type="ORF">Apau_0928</name>
</gene>
<dbReference type="PaxDb" id="584708-Apau_0928"/>